<accession>A0A2H3KR04</accession>
<sequence length="194" mass="22240">MARETTMNTTALPEDLVRRARSADPEALSTIYERFAPGIYRYVYYRIGDAEVARDIQSDVFLRMLESIERYEDRGWSIGSWLYSIAHARTVDTLRRNKRRKQTPLSEWCAISEGPETKLADRIHEAALQEALVHLSEAQRQVILLRHSYGLSLEETANQLGRSIGAVKSLQHRAHERLGRLIRTSLGEDVSTED</sequence>
<dbReference type="Gene3D" id="1.10.1740.10">
    <property type="match status" value="1"/>
</dbReference>
<evidence type="ECO:0000256" key="3">
    <source>
        <dbReference type="ARBA" id="ARBA00023082"/>
    </source>
</evidence>
<evidence type="ECO:0000259" key="7">
    <source>
        <dbReference type="Pfam" id="PF04545"/>
    </source>
</evidence>
<feature type="domain" description="RNA polymerase sigma-70 region 2" evidence="6">
    <location>
        <begin position="31"/>
        <end position="100"/>
    </location>
</feature>
<keyword evidence="3" id="KW-0731">Sigma factor</keyword>
<dbReference type="InterPro" id="IPR036388">
    <property type="entry name" value="WH-like_DNA-bd_sf"/>
</dbReference>
<dbReference type="InterPro" id="IPR013324">
    <property type="entry name" value="RNA_pol_sigma_r3/r4-like"/>
</dbReference>
<comment type="similarity">
    <text evidence="1">Belongs to the sigma-70 factor family. ECF subfamily.</text>
</comment>
<dbReference type="Proteomes" id="UP000220922">
    <property type="component" value="Unassembled WGS sequence"/>
</dbReference>
<name>A0A2H3KR04_9CHLR</name>
<protein>
    <recommendedName>
        <fullName evidence="10">RNA polymerase subunit sigma-24</fullName>
    </recommendedName>
</protein>
<dbReference type="InterPro" id="IPR007627">
    <property type="entry name" value="RNA_pol_sigma70_r2"/>
</dbReference>
<reference evidence="8 9" key="1">
    <citation type="submission" date="2016-05" db="EMBL/GenBank/DDBJ databases">
        <authorList>
            <person name="Lavstsen T."/>
            <person name="Jespersen J.S."/>
        </authorList>
    </citation>
    <scope>NUCLEOTIDE SEQUENCE [LARGE SCALE GENOMIC DNA]</scope>
    <source>
        <strain evidence="8 9">B7-9</strain>
    </source>
</reference>
<comment type="caution">
    <text evidence="8">The sequence shown here is derived from an EMBL/GenBank/DDBJ whole genome shotgun (WGS) entry which is preliminary data.</text>
</comment>
<evidence type="ECO:0000259" key="6">
    <source>
        <dbReference type="Pfam" id="PF04542"/>
    </source>
</evidence>
<dbReference type="PANTHER" id="PTHR43133:SF57">
    <property type="entry name" value="RNA POLYMERASE SIGMA-70 FACTOR"/>
    <property type="match status" value="1"/>
</dbReference>
<dbReference type="OrthoDB" id="157311at2"/>
<keyword evidence="9" id="KW-1185">Reference proteome</keyword>
<dbReference type="GO" id="GO:0003677">
    <property type="term" value="F:DNA binding"/>
    <property type="evidence" value="ECO:0007669"/>
    <property type="project" value="UniProtKB-KW"/>
</dbReference>
<keyword evidence="5" id="KW-0804">Transcription</keyword>
<dbReference type="PANTHER" id="PTHR43133">
    <property type="entry name" value="RNA POLYMERASE ECF-TYPE SIGMA FACTO"/>
    <property type="match status" value="1"/>
</dbReference>
<dbReference type="CDD" id="cd06171">
    <property type="entry name" value="Sigma70_r4"/>
    <property type="match status" value="1"/>
</dbReference>
<evidence type="ECO:0000313" key="9">
    <source>
        <dbReference type="Proteomes" id="UP000220922"/>
    </source>
</evidence>
<dbReference type="GO" id="GO:0016987">
    <property type="term" value="F:sigma factor activity"/>
    <property type="evidence" value="ECO:0007669"/>
    <property type="project" value="UniProtKB-KW"/>
</dbReference>
<dbReference type="GO" id="GO:0006352">
    <property type="term" value="P:DNA-templated transcription initiation"/>
    <property type="evidence" value="ECO:0007669"/>
    <property type="project" value="InterPro"/>
</dbReference>
<dbReference type="SUPFAM" id="SSF88659">
    <property type="entry name" value="Sigma3 and sigma4 domains of RNA polymerase sigma factors"/>
    <property type="match status" value="1"/>
</dbReference>
<gene>
    <name evidence="8" type="ORF">A9Q02_08435</name>
</gene>
<keyword evidence="4" id="KW-0238">DNA-binding</keyword>
<dbReference type="InterPro" id="IPR014284">
    <property type="entry name" value="RNA_pol_sigma-70_dom"/>
</dbReference>
<proteinExistence type="inferred from homology"/>
<evidence type="ECO:0000256" key="1">
    <source>
        <dbReference type="ARBA" id="ARBA00010641"/>
    </source>
</evidence>
<dbReference type="Gene3D" id="1.10.10.10">
    <property type="entry name" value="Winged helix-like DNA-binding domain superfamily/Winged helix DNA-binding domain"/>
    <property type="match status" value="1"/>
</dbReference>
<dbReference type="InterPro" id="IPR013325">
    <property type="entry name" value="RNA_pol_sigma_r2"/>
</dbReference>
<dbReference type="SUPFAM" id="SSF88946">
    <property type="entry name" value="Sigma2 domain of RNA polymerase sigma factors"/>
    <property type="match status" value="1"/>
</dbReference>
<evidence type="ECO:0000313" key="8">
    <source>
        <dbReference type="EMBL" id="PDW00884.1"/>
    </source>
</evidence>
<dbReference type="EMBL" id="LYXE01000024">
    <property type="protein sequence ID" value="PDW00884.1"/>
    <property type="molecule type" value="Genomic_DNA"/>
</dbReference>
<feature type="domain" description="RNA polymerase sigma-70 region 4" evidence="7">
    <location>
        <begin position="131"/>
        <end position="178"/>
    </location>
</feature>
<evidence type="ECO:0008006" key="10">
    <source>
        <dbReference type="Google" id="ProtNLM"/>
    </source>
</evidence>
<dbReference type="Pfam" id="PF04545">
    <property type="entry name" value="Sigma70_r4"/>
    <property type="match status" value="1"/>
</dbReference>
<dbReference type="NCBIfam" id="TIGR02937">
    <property type="entry name" value="sigma70-ECF"/>
    <property type="match status" value="1"/>
</dbReference>
<dbReference type="InterPro" id="IPR039425">
    <property type="entry name" value="RNA_pol_sigma-70-like"/>
</dbReference>
<keyword evidence="2" id="KW-0805">Transcription regulation</keyword>
<evidence type="ECO:0000256" key="5">
    <source>
        <dbReference type="ARBA" id="ARBA00023163"/>
    </source>
</evidence>
<evidence type="ECO:0000256" key="4">
    <source>
        <dbReference type="ARBA" id="ARBA00023125"/>
    </source>
</evidence>
<evidence type="ECO:0000256" key="2">
    <source>
        <dbReference type="ARBA" id="ARBA00023015"/>
    </source>
</evidence>
<dbReference type="Pfam" id="PF04542">
    <property type="entry name" value="Sigma70_r2"/>
    <property type="match status" value="1"/>
</dbReference>
<dbReference type="AlphaFoldDB" id="A0A2H3KR04"/>
<organism evidence="8 9">
    <name type="scientific">Candidatus Chloroploca asiatica</name>
    <dbReference type="NCBI Taxonomy" id="1506545"/>
    <lineage>
        <taxon>Bacteria</taxon>
        <taxon>Bacillati</taxon>
        <taxon>Chloroflexota</taxon>
        <taxon>Chloroflexia</taxon>
        <taxon>Chloroflexales</taxon>
        <taxon>Chloroflexineae</taxon>
        <taxon>Oscillochloridaceae</taxon>
        <taxon>Candidatus Chloroploca</taxon>
    </lineage>
</organism>
<dbReference type="InterPro" id="IPR007630">
    <property type="entry name" value="RNA_pol_sigma70_r4"/>
</dbReference>